<dbReference type="EC" id="3.6.4.13" evidence="10"/>
<evidence type="ECO:0000256" key="2">
    <source>
        <dbReference type="ARBA" id="ARBA00022517"/>
    </source>
</evidence>
<dbReference type="GO" id="GO:0003724">
    <property type="term" value="F:RNA helicase activity"/>
    <property type="evidence" value="ECO:0007669"/>
    <property type="project" value="UniProtKB-EC"/>
</dbReference>
<dbReference type="CDD" id="cd17941">
    <property type="entry name" value="DEADc_DDX10"/>
    <property type="match status" value="1"/>
</dbReference>
<evidence type="ECO:0000256" key="7">
    <source>
        <dbReference type="ARBA" id="ARBA00022840"/>
    </source>
</evidence>
<comment type="domain">
    <text evidence="10">The Q motif is unique to and characteristic of the DEAD box family of RNA helicases and controls ATP binding and hydrolysis.</text>
</comment>
<keyword evidence="2" id="KW-0690">Ribosome biogenesis</keyword>
<dbReference type="FunCoup" id="A0A401H634">
    <property type="interactions" value="844"/>
</dbReference>
<dbReference type="STRING" id="139825.A0A401H634"/>
<dbReference type="GO" id="GO:0005524">
    <property type="term" value="F:ATP binding"/>
    <property type="evidence" value="ECO:0007669"/>
    <property type="project" value="UniProtKB-UniRule"/>
</dbReference>
<evidence type="ECO:0000256" key="11">
    <source>
        <dbReference type="SAM" id="MobiDB-lite"/>
    </source>
</evidence>
<dbReference type="Pfam" id="PF00271">
    <property type="entry name" value="Helicase_C"/>
    <property type="match status" value="1"/>
</dbReference>
<dbReference type="OrthoDB" id="10259640at2759"/>
<evidence type="ECO:0000256" key="10">
    <source>
        <dbReference type="RuleBase" id="RU365068"/>
    </source>
</evidence>
<dbReference type="InterPro" id="IPR025313">
    <property type="entry name" value="SPB4-like_CTE"/>
</dbReference>
<comment type="similarity">
    <text evidence="10">Belongs to the DEAD box helicase family.</text>
</comment>
<dbReference type="PANTHER" id="PTHR24031">
    <property type="entry name" value="RNA HELICASE"/>
    <property type="match status" value="1"/>
</dbReference>
<dbReference type="GO" id="GO:0016887">
    <property type="term" value="F:ATP hydrolysis activity"/>
    <property type="evidence" value="ECO:0007669"/>
    <property type="project" value="RHEA"/>
</dbReference>
<protein>
    <recommendedName>
        <fullName evidence="10">ATP-dependent RNA helicase</fullName>
        <ecNumber evidence="10">3.6.4.13</ecNumber>
    </recommendedName>
</protein>
<dbReference type="PROSITE" id="PS51194">
    <property type="entry name" value="HELICASE_CTER"/>
    <property type="match status" value="1"/>
</dbReference>
<dbReference type="Gene3D" id="3.40.50.300">
    <property type="entry name" value="P-loop containing nucleotide triphosphate hydrolases"/>
    <property type="match status" value="2"/>
</dbReference>
<feature type="short sequence motif" description="Q motif" evidence="9">
    <location>
        <begin position="54"/>
        <end position="82"/>
    </location>
</feature>
<feature type="compositionally biased region" description="Basic and acidic residues" evidence="11">
    <location>
        <begin position="689"/>
        <end position="713"/>
    </location>
</feature>
<dbReference type="EMBL" id="BFAD01000017">
    <property type="protein sequence ID" value="GBE89884.1"/>
    <property type="molecule type" value="Genomic_DNA"/>
</dbReference>
<feature type="compositionally biased region" description="Acidic residues" evidence="11">
    <location>
        <begin position="536"/>
        <end position="556"/>
    </location>
</feature>
<evidence type="ECO:0000256" key="6">
    <source>
        <dbReference type="ARBA" id="ARBA00022806"/>
    </source>
</evidence>
<proteinExistence type="inferred from homology"/>
<dbReference type="SMART" id="SM00487">
    <property type="entry name" value="DEXDc"/>
    <property type="match status" value="1"/>
</dbReference>
<comment type="function">
    <text evidence="10">RNA helicase.</text>
</comment>
<evidence type="ECO:0000256" key="3">
    <source>
        <dbReference type="ARBA" id="ARBA00022552"/>
    </source>
</evidence>
<evidence type="ECO:0000256" key="9">
    <source>
        <dbReference type="PROSITE-ProRule" id="PRU00552"/>
    </source>
</evidence>
<keyword evidence="8 10" id="KW-0694">RNA-binding</keyword>
<feature type="compositionally biased region" description="Basic residues" evidence="11">
    <location>
        <begin position="10"/>
        <end position="20"/>
    </location>
</feature>
<dbReference type="SMART" id="SM00490">
    <property type="entry name" value="HELICc"/>
    <property type="match status" value="1"/>
</dbReference>
<feature type="region of interest" description="Disordered" evidence="11">
    <location>
        <begin position="689"/>
        <end position="797"/>
    </location>
</feature>
<gene>
    <name evidence="15" type="ORF">SCP_1702100</name>
</gene>
<dbReference type="InterPro" id="IPR014014">
    <property type="entry name" value="RNA_helicase_DEAD_Q_motif"/>
</dbReference>
<dbReference type="GO" id="GO:0005730">
    <property type="term" value="C:nucleolus"/>
    <property type="evidence" value="ECO:0007669"/>
    <property type="project" value="UniProtKB-SubCell"/>
</dbReference>
<dbReference type="PROSITE" id="PS51192">
    <property type="entry name" value="HELICASE_ATP_BIND_1"/>
    <property type="match status" value="1"/>
</dbReference>
<dbReference type="CDD" id="cd18787">
    <property type="entry name" value="SF2_C_DEAD"/>
    <property type="match status" value="1"/>
</dbReference>
<feature type="region of interest" description="Disordered" evidence="11">
    <location>
        <begin position="510"/>
        <end position="578"/>
    </location>
</feature>
<keyword evidence="3" id="KW-0698">rRNA processing</keyword>
<organism evidence="15 16">
    <name type="scientific">Sparassis crispa</name>
    <dbReference type="NCBI Taxonomy" id="139825"/>
    <lineage>
        <taxon>Eukaryota</taxon>
        <taxon>Fungi</taxon>
        <taxon>Dikarya</taxon>
        <taxon>Basidiomycota</taxon>
        <taxon>Agaricomycotina</taxon>
        <taxon>Agaricomycetes</taxon>
        <taxon>Polyporales</taxon>
        <taxon>Sparassidaceae</taxon>
        <taxon>Sparassis</taxon>
    </lineage>
</organism>
<evidence type="ECO:0000313" key="16">
    <source>
        <dbReference type="Proteomes" id="UP000287166"/>
    </source>
</evidence>
<dbReference type="InterPro" id="IPR011545">
    <property type="entry name" value="DEAD/DEAH_box_helicase_dom"/>
</dbReference>
<dbReference type="SUPFAM" id="SSF52540">
    <property type="entry name" value="P-loop containing nucleoside triphosphate hydrolases"/>
    <property type="match status" value="1"/>
</dbReference>
<dbReference type="Proteomes" id="UP000287166">
    <property type="component" value="Unassembled WGS sequence"/>
</dbReference>
<dbReference type="InParanoid" id="A0A401H634"/>
<evidence type="ECO:0000313" key="15">
    <source>
        <dbReference type="EMBL" id="GBE89884.1"/>
    </source>
</evidence>
<keyword evidence="6 10" id="KW-0347">Helicase</keyword>
<dbReference type="PROSITE" id="PS51195">
    <property type="entry name" value="Q_MOTIF"/>
    <property type="match status" value="1"/>
</dbReference>
<reference evidence="15 16" key="1">
    <citation type="journal article" date="2018" name="Sci. Rep.">
        <title>Genome sequence of the cauliflower mushroom Sparassis crispa (Hanabiratake) and its association with beneficial usage.</title>
        <authorList>
            <person name="Kiyama R."/>
            <person name="Furutani Y."/>
            <person name="Kawaguchi K."/>
            <person name="Nakanishi T."/>
        </authorList>
    </citation>
    <scope>NUCLEOTIDE SEQUENCE [LARGE SCALE GENOMIC DNA]</scope>
</reference>
<sequence>MSQAGPSKTPKAKKLGKGKKNVVTSPKLKKISDAQAIEVLEQAALQFDASANLKAFADLPISSQTKRGLKKAFFVDMTDIQAKSVPVSLKGKDVLGAARTGSGKTLAFLIPVLEILYRRKWGPQDGLGALIISPTRELAVQIFDVLRSIGGYHSFSAGLVIGGKNLKDERDRLSRMNILVATPGRLLQHMDQTIGFECDNLQVLVLDEADRILDMGFSRTLSALLSHLPKSRQTLLFSATQTQSVSDLARLSLKDPVYIGVQEANTEGATPSSLEQHYVVCELDKKLDILWSFIKSHLQSKVLVFLSSCKQVRFVFEVFCRMHPGVPLLQLHGKQKQMTRLATFHRFTSMKNAVLLATDIAARGLDFPSVDWVLQVDAPEDAETYIHRVGRTARYERAGKGLLLLVPSEEEGMREALAKKNIKVDKIKIKASKTQNIENQLQNLAFQDPEIKYLGQRAFVSYLRSVYLQKEKSIFKVGELPAERFAQALGLPGMPKIKFLSKEVAKKRKNASRTVVSYQPGGAASQIAPRATSSDEREDDDEAELSEGNSSEEEDVVSVAGCSPKEAKDEDKPNRVRTKYDRMFERKNQSILSEHYTKLVDHSADADSEDEFITLKRADHDLPGNSEMLESDFISKRKLKMANSKRALAKYGPKGNKLVFDDEGNPHEIYEMKDVEEAFGGADVKEASRKFAEGERGKMKEVDLLDKLDAKEKKREKKRKRKEREREDQYDDAEDTGMGPWAATLAPFDEGDDSYVSPDFDLPSSSDEDESHSLPLPPPKRMKASKKGTIGHGGDVSLEEEEELALRLLRNR</sequence>
<dbReference type="InterPro" id="IPR001650">
    <property type="entry name" value="Helicase_C-like"/>
</dbReference>
<dbReference type="GO" id="GO:0006364">
    <property type="term" value="P:rRNA processing"/>
    <property type="evidence" value="ECO:0007669"/>
    <property type="project" value="UniProtKB-KW"/>
</dbReference>
<keyword evidence="4 10" id="KW-0547">Nucleotide-binding</keyword>
<comment type="caution">
    <text evidence="15">The sequence shown here is derived from an EMBL/GenBank/DDBJ whole genome shotgun (WGS) entry which is preliminary data.</text>
</comment>
<feature type="region of interest" description="Disordered" evidence="11">
    <location>
        <begin position="1"/>
        <end position="21"/>
    </location>
</feature>
<dbReference type="InterPro" id="IPR027417">
    <property type="entry name" value="P-loop_NTPase"/>
</dbReference>
<evidence type="ECO:0000256" key="4">
    <source>
        <dbReference type="ARBA" id="ARBA00022741"/>
    </source>
</evidence>
<evidence type="ECO:0000256" key="8">
    <source>
        <dbReference type="ARBA" id="ARBA00022884"/>
    </source>
</evidence>
<dbReference type="SMART" id="SM01178">
    <property type="entry name" value="DUF4217"/>
    <property type="match status" value="1"/>
</dbReference>
<feature type="compositionally biased region" description="Basic and acidic residues" evidence="11">
    <location>
        <begin position="565"/>
        <end position="578"/>
    </location>
</feature>
<dbReference type="InterPro" id="IPR000629">
    <property type="entry name" value="RNA-helicase_DEAD-box_CS"/>
</dbReference>
<evidence type="ECO:0000259" key="14">
    <source>
        <dbReference type="PROSITE" id="PS51195"/>
    </source>
</evidence>
<dbReference type="RefSeq" id="XP_027620797.1">
    <property type="nucleotide sequence ID" value="XM_027764996.1"/>
</dbReference>
<keyword evidence="16" id="KW-1185">Reference proteome</keyword>
<evidence type="ECO:0000259" key="13">
    <source>
        <dbReference type="PROSITE" id="PS51194"/>
    </source>
</evidence>
<comment type="subcellular location">
    <subcellularLocation>
        <location evidence="1">Nucleus</location>
        <location evidence="1">Nucleolus</location>
    </subcellularLocation>
</comment>
<name>A0A401H634_9APHY</name>
<comment type="catalytic activity">
    <reaction evidence="10">
        <text>ATP + H2O = ADP + phosphate + H(+)</text>
        <dbReference type="Rhea" id="RHEA:13065"/>
        <dbReference type="ChEBI" id="CHEBI:15377"/>
        <dbReference type="ChEBI" id="CHEBI:15378"/>
        <dbReference type="ChEBI" id="CHEBI:30616"/>
        <dbReference type="ChEBI" id="CHEBI:43474"/>
        <dbReference type="ChEBI" id="CHEBI:456216"/>
        <dbReference type="EC" id="3.6.4.13"/>
    </reaction>
</comment>
<evidence type="ECO:0000256" key="5">
    <source>
        <dbReference type="ARBA" id="ARBA00022801"/>
    </source>
</evidence>
<feature type="domain" description="Helicase C-terminal" evidence="13">
    <location>
        <begin position="273"/>
        <end position="445"/>
    </location>
</feature>
<dbReference type="GO" id="GO:0003723">
    <property type="term" value="F:RNA binding"/>
    <property type="evidence" value="ECO:0007669"/>
    <property type="project" value="UniProtKB-UniRule"/>
</dbReference>
<dbReference type="Pfam" id="PF00270">
    <property type="entry name" value="DEAD"/>
    <property type="match status" value="1"/>
</dbReference>
<evidence type="ECO:0000256" key="1">
    <source>
        <dbReference type="ARBA" id="ARBA00004604"/>
    </source>
</evidence>
<keyword evidence="5 10" id="KW-0378">Hydrolase</keyword>
<keyword evidence="7 10" id="KW-0067">ATP-binding</keyword>
<dbReference type="InterPro" id="IPR014001">
    <property type="entry name" value="Helicase_ATP-bd"/>
</dbReference>
<accession>A0A401H634</accession>
<dbReference type="PROSITE" id="PS00039">
    <property type="entry name" value="DEAD_ATP_HELICASE"/>
    <property type="match status" value="1"/>
</dbReference>
<dbReference type="Pfam" id="PF13959">
    <property type="entry name" value="CTE_SPB4"/>
    <property type="match status" value="1"/>
</dbReference>
<dbReference type="AlphaFoldDB" id="A0A401H634"/>
<feature type="domain" description="DEAD-box RNA helicase Q" evidence="14">
    <location>
        <begin position="54"/>
        <end position="82"/>
    </location>
</feature>
<feature type="domain" description="Helicase ATP-binding" evidence="12">
    <location>
        <begin position="85"/>
        <end position="259"/>
    </location>
</feature>
<evidence type="ECO:0000259" key="12">
    <source>
        <dbReference type="PROSITE" id="PS51192"/>
    </source>
</evidence>
<dbReference type="GeneID" id="38786801"/>
<feature type="compositionally biased region" description="Basic residues" evidence="11">
    <location>
        <begin position="714"/>
        <end position="723"/>
    </location>
</feature>